<keyword evidence="9 20" id="KW-0132">Cell division</keyword>
<evidence type="ECO:0000256" key="15">
    <source>
        <dbReference type="ARBA" id="ARBA00023002"/>
    </source>
</evidence>
<evidence type="ECO:0000256" key="19">
    <source>
        <dbReference type="ARBA" id="ARBA00048914"/>
    </source>
</evidence>
<dbReference type="InterPro" id="IPR036635">
    <property type="entry name" value="MurB_C_sf"/>
</dbReference>
<evidence type="ECO:0000256" key="12">
    <source>
        <dbReference type="ARBA" id="ARBA00022857"/>
    </source>
</evidence>
<comment type="similarity">
    <text evidence="5 20">Belongs to the MurB family.</text>
</comment>
<evidence type="ECO:0000256" key="11">
    <source>
        <dbReference type="ARBA" id="ARBA00022827"/>
    </source>
</evidence>
<proteinExistence type="inferred from homology"/>
<evidence type="ECO:0000256" key="13">
    <source>
        <dbReference type="ARBA" id="ARBA00022960"/>
    </source>
</evidence>
<keyword evidence="23" id="KW-1185">Reference proteome</keyword>
<dbReference type="SUPFAM" id="SSF56176">
    <property type="entry name" value="FAD-binding/transporter-associated domain-like"/>
    <property type="match status" value="1"/>
</dbReference>
<gene>
    <name evidence="20" type="primary">murB</name>
    <name evidence="22" type="ORF">HNQ58_002512</name>
</gene>
<evidence type="ECO:0000256" key="7">
    <source>
        <dbReference type="ARBA" id="ARBA00015188"/>
    </source>
</evidence>
<dbReference type="Proteomes" id="UP000519004">
    <property type="component" value="Unassembled WGS sequence"/>
</dbReference>
<dbReference type="InterPro" id="IPR036318">
    <property type="entry name" value="FAD-bd_PCMH-like_sf"/>
</dbReference>
<dbReference type="NCBIfam" id="NF000755">
    <property type="entry name" value="PRK00046.1"/>
    <property type="match status" value="1"/>
</dbReference>
<dbReference type="GO" id="GO:0009252">
    <property type="term" value="P:peptidoglycan biosynthetic process"/>
    <property type="evidence" value="ECO:0007669"/>
    <property type="project" value="UniProtKB-UniRule"/>
</dbReference>
<evidence type="ECO:0000256" key="14">
    <source>
        <dbReference type="ARBA" id="ARBA00022984"/>
    </source>
</evidence>
<evidence type="ECO:0000256" key="4">
    <source>
        <dbReference type="ARBA" id="ARBA00004752"/>
    </source>
</evidence>
<keyword evidence="12 20" id="KW-0521">NADP</keyword>
<comment type="pathway">
    <text evidence="4 20">Cell wall biogenesis; peptidoglycan biosynthesis.</text>
</comment>
<comment type="function">
    <text evidence="2 20">Cell wall formation.</text>
</comment>
<name>A0A7W8DFP7_9GAMM</name>
<evidence type="ECO:0000256" key="17">
    <source>
        <dbReference type="ARBA" id="ARBA00023316"/>
    </source>
</evidence>
<accession>A0A7W8DFP7</accession>
<dbReference type="PROSITE" id="PS51387">
    <property type="entry name" value="FAD_PCMH"/>
    <property type="match status" value="1"/>
</dbReference>
<protein>
    <recommendedName>
        <fullName evidence="7 20">UDP-N-acetylenolpyruvoylglucosamine reductase</fullName>
        <ecNumber evidence="6 20">1.3.1.98</ecNumber>
    </recommendedName>
    <alternativeName>
        <fullName evidence="18 20">UDP-N-acetylmuramate dehydrogenase</fullName>
    </alternativeName>
</protein>
<dbReference type="GO" id="GO:0008360">
    <property type="term" value="P:regulation of cell shape"/>
    <property type="evidence" value="ECO:0007669"/>
    <property type="project" value="UniProtKB-KW"/>
</dbReference>
<feature type="active site" description="Proton donor" evidence="20">
    <location>
        <position position="242"/>
    </location>
</feature>
<dbReference type="GO" id="GO:0008762">
    <property type="term" value="F:UDP-N-acetylmuramate dehydrogenase activity"/>
    <property type="evidence" value="ECO:0007669"/>
    <property type="project" value="UniProtKB-UniRule"/>
</dbReference>
<comment type="catalytic activity">
    <reaction evidence="19 20">
        <text>UDP-N-acetyl-alpha-D-muramate + NADP(+) = UDP-N-acetyl-3-O-(1-carboxyvinyl)-alpha-D-glucosamine + NADPH + H(+)</text>
        <dbReference type="Rhea" id="RHEA:12248"/>
        <dbReference type="ChEBI" id="CHEBI:15378"/>
        <dbReference type="ChEBI" id="CHEBI:57783"/>
        <dbReference type="ChEBI" id="CHEBI:58349"/>
        <dbReference type="ChEBI" id="CHEBI:68483"/>
        <dbReference type="ChEBI" id="CHEBI:70757"/>
        <dbReference type="EC" id="1.3.1.98"/>
    </reaction>
</comment>
<reference evidence="22 23" key="1">
    <citation type="submission" date="2020-08" db="EMBL/GenBank/DDBJ databases">
        <title>Genomic Encyclopedia of Type Strains, Phase IV (KMG-IV): sequencing the most valuable type-strain genomes for metagenomic binning, comparative biology and taxonomic classification.</title>
        <authorList>
            <person name="Goeker M."/>
        </authorList>
    </citation>
    <scope>NUCLEOTIDE SEQUENCE [LARGE SCALE GENOMIC DNA]</scope>
    <source>
        <strain evidence="22 23">DSM 25897</strain>
    </source>
</reference>
<dbReference type="InterPro" id="IPR006094">
    <property type="entry name" value="Oxid_FAD_bind_N"/>
</dbReference>
<dbReference type="EC" id="1.3.1.98" evidence="6 20"/>
<feature type="domain" description="FAD-binding PCMH-type" evidence="21">
    <location>
        <begin position="19"/>
        <end position="190"/>
    </location>
</feature>
<dbReference type="EMBL" id="JACHHX010000023">
    <property type="protein sequence ID" value="MBB5016591.1"/>
    <property type="molecule type" value="Genomic_DNA"/>
</dbReference>
<sequence>MTDFTLLEDAPLIARNTFRVPARAALLADVRSARGLAELFAFPRLRNTPVLVLGEGSNVLFAGDWPGLVLSLAMVDLRIVEDSGDAARVRAEAGVNWNDLVGWTLAHGLCGLENLALIPGTVGAAPIQNIGAYGVEVREFIEAVEAFDRLTGRIERLDNAACAFGYRDSIFKREPERWIVTAVELRLPRQRPLRMDYAGVREELAAMGVDMPRARAAHVAEAIARIRTRKLPNPALIGNAGSFFKNPVVPADVAGRLQAEHPALPAWPAGADGSHKLSAAWLIESCGWKGHREGDAGVAEQHALVLVNHGRATGAQILALARRIAQSVYDRYGIVLEAEPRILGAAPIHPPTETPVA</sequence>
<dbReference type="PANTHER" id="PTHR21071:SF4">
    <property type="entry name" value="UDP-N-ACETYLENOLPYRUVOYLGLUCOSAMINE REDUCTASE"/>
    <property type="match status" value="1"/>
</dbReference>
<dbReference type="AlphaFoldDB" id="A0A7W8DFP7"/>
<keyword evidence="10 20" id="KW-0285">Flavoprotein</keyword>
<comment type="cofactor">
    <cofactor evidence="1 20">
        <name>FAD</name>
        <dbReference type="ChEBI" id="CHEBI:57692"/>
    </cofactor>
</comment>
<dbReference type="GO" id="GO:0071949">
    <property type="term" value="F:FAD binding"/>
    <property type="evidence" value="ECO:0007669"/>
    <property type="project" value="InterPro"/>
</dbReference>
<dbReference type="InterPro" id="IPR016169">
    <property type="entry name" value="FAD-bd_PCMH_sub2"/>
</dbReference>
<dbReference type="GO" id="GO:0005829">
    <property type="term" value="C:cytosol"/>
    <property type="evidence" value="ECO:0007669"/>
    <property type="project" value="TreeGrafter"/>
</dbReference>
<dbReference type="NCBIfam" id="TIGR00179">
    <property type="entry name" value="murB"/>
    <property type="match status" value="1"/>
</dbReference>
<keyword evidence="13 20" id="KW-0133">Cell shape</keyword>
<evidence type="ECO:0000256" key="18">
    <source>
        <dbReference type="ARBA" id="ARBA00031026"/>
    </source>
</evidence>
<evidence type="ECO:0000256" key="6">
    <source>
        <dbReference type="ARBA" id="ARBA00012518"/>
    </source>
</evidence>
<dbReference type="Pfam" id="PF02873">
    <property type="entry name" value="MurB_C"/>
    <property type="match status" value="1"/>
</dbReference>
<keyword evidence="16 20" id="KW-0131">Cell cycle</keyword>
<dbReference type="Gene3D" id="3.30.43.10">
    <property type="entry name" value="Uridine Diphospho-n-acetylenolpyruvylglucosamine Reductase, domain 2"/>
    <property type="match status" value="1"/>
</dbReference>
<evidence type="ECO:0000256" key="10">
    <source>
        <dbReference type="ARBA" id="ARBA00022630"/>
    </source>
</evidence>
<dbReference type="InterPro" id="IPR016166">
    <property type="entry name" value="FAD-bd_PCMH"/>
</dbReference>
<dbReference type="InterPro" id="IPR011601">
    <property type="entry name" value="MurB_C"/>
</dbReference>
<keyword evidence="17 20" id="KW-0961">Cell wall biogenesis/degradation</keyword>
<dbReference type="RefSeq" id="WP_183949255.1">
    <property type="nucleotide sequence ID" value="NZ_JACHHX010000023.1"/>
</dbReference>
<evidence type="ECO:0000256" key="9">
    <source>
        <dbReference type="ARBA" id="ARBA00022618"/>
    </source>
</evidence>
<dbReference type="InterPro" id="IPR016167">
    <property type="entry name" value="FAD-bd_PCMH_sub1"/>
</dbReference>
<evidence type="ECO:0000256" key="2">
    <source>
        <dbReference type="ARBA" id="ARBA00003921"/>
    </source>
</evidence>
<dbReference type="PANTHER" id="PTHR21071">
    <property type="entry name" value="UDP-N-ACETYLENOLPYRUVOYLGLUCOSAMINE REDUCTASE"/>
    <property type="match status" value="1"/>
</dbReference>
<evidence type="ECO:0000256" key="3">
    <source>
        <dbReference type="ARBA" id="ARBA00004496"/>
    </source>
</evidence>
<dbReference type="InterPro" id="IPR003170">
    <property type="entry name" value="MurB"/>
</dbReference>
<evidence type="ECO:0000256" key="20">
    <source>
        <dbReference type="HAMAP-Rule" id="MF_00037"/>
    </source>
</evidence>
<evidence type="ECO:0000313" key="22">
    <source>
        <dbReference type="EMBL" id="MBB5016591.1"/>
    </source>
</evidence>
<keyword evidence="8 20" id="KW-0963">Cytoplasm</keyword>
<dbReference type="SUPFAM" id="SSF56194">
    <property type="entry name" value="Uridine diphospho-N-Acetylenolpyruvylglucosamine reductase, MurB, C-terminal domain"/>
    <property type="match status" value="1"/>
</dbReference>
<dbReference type="Pfam" id="PF01565">
    <property type="entry name" value="FAD_binding_4"/>
    <property type="match status" value="1"/>
</dbReference>
<feature type="active site" evidence="20">
    <location>
        <position position="167"/>
    </location>
</feature>
<dbReference type="Gene3D" id="3.30.465.10">
    <property type="match status" value="1"/>
</dbReference>
<dbReference type="UniPathway" id="UPA00219"/>
<comment type="subcellular location">
    <subcellularLocation>
        <location evidence="3 20">Cytoplasm</location>
    </subcellularLocation>
</comment>
<organism evidence="22 23">
    <name type="scientific">Rehaibacterium terrae</name>
    <dbReference type="NCBI Taxonomy" id="1341696"/>
    <lineage>
        <taxon>Bacteria</taxon>
        <taxon>Pseudomonadati</taxon>
        <taxon>Pseudomonadota</taxon>
        <taxon>Gammaproteobacteria</taxon>
        <taxon>Lysobacterales</taxon>
        <taxon>Lysobacteraceae</taxon>
        <taxon>Rehaibacterium</taxon>
    </lineage>
</organism>
<feature type="active site" evidence="20">
    <location>
        <position position="339"/>
    </location>
</feature>
<dbReference type="HAMAP" id="MF_00037">
    <property type="entry name" value="MurB"/>
    <property type="match status" value="1"/>
</dbReference>
<dbReference type="GO" id="GO:0071555">
    <property type="term" value="P:cell wall organization"/>
    <property type="evidence" value="ECO:0007669"/>
    <property type="project" value="UniProtKB-KW"/>
</dbReference>
<evidence type="ECO:0000313" key="23">
    <source>
        <dbReference type="Proteomes" id="UP000519004"/>
    </source>
</evidence>
<dbReference type="Gene3D" id="3.90.78.10">
    <property type="entry name" value="UDP-N-acetylenolpyruvoylglucosamine reductase, C-terminal domain"/>
    <property type="match status" value="1"/>
</dbReference>
<comment type="caution">
    <text evidence="22">The sequence shown here is derived from an EMBL/GenBank/DDBJ whole genome shotgun (WGS) entry which is preliminary data.</text>
</comment>
<evidence type="ECO:0000256" key="16">
    <source>
        <dbReference type="ARBA" id="ARBA00023306"/>
    </source>
</evidence>
<keyword evidence="11 20" id="KW-0274">FAD</keyword>
<evidence type="ECO:0000256" key="5">
    <source>
        <dbReference type="ARBA" id="ARBA00010485"/>
    </source>
</evidence>
<keyword evidence="14 20" id="KW-0573">Peptidoglycan synthesis</keyword>
<keyword evidence="15 20" id="KW-0560">Oxidoreductase</keyword>
<dbReference type="NCBIfam" id="NF010478">
    <property type="entry name" value="PRK13903.1"/>
    <property type="match status" value="1"/>
</dbReference>
<dbReference type="GO" id="GO:0051301">
    <property type="term" value="P:cell division"/>
    <property type="evidence" value="ECO:0007669"/>
    <property type="project" value="UniProtKB-KW"/>
</dbReference>
<evidence type="ECO:0000256" key="8">
    <source>
        <dbReference type="ARBA" id="ARBA00022490"/>
    </source>
</evidence>
<evidence type="ECO:0000259" key="21">
    <source>
        <dbReference type="PROSITE" id="PS51387"/>
    </source>
</evidence>
<evidence type="ECO:0000256" key="1">
    <source>
        <dbReference type="ARBA" id="ARBA00001974"/>
    </source>
</evidence>